<feature type="domain" description="C2H2-type" evidence="10">
    <location>
        <begin position="740"/>
        <end position="768"/>
    </location>
</feature>
<feature type="compositionally biased region" description="Basic and acidic residues" evidence="9">
    <location>
        <begin position="119"/>
        <end position="130"/>
    </location>
</feature>
<feature type="domain" description="C2H2-type" evidence="10">
    <location>
        <begin position="602"/>
        <end position="631"/>
    </location>
</feature>
<evidence type="ECO:0000256" key="6">
    <source>
        <dbReference type="ARBA" id="ARBA00023242"/>
    </source>
</evidence>
<feature type="compositionally biased region" description="Polar residues" evidence="9">
    <location>
        <begin position="133"/>
        <end position="157"/>
    </location>
</feature>
<evidence type="ECO:0000256" key="8">
    <source>
        <dbReference type="SAM" id="Coils"/>
    </source>
</evidence>
<organism evidence="11 12">
    <name type="scientific">Phyllosticta citribraziliensis</name>
    <dbReference type="NCBI Taxonomy" id="989973"/>
    <lineage>
        <taxon>Eukaryota</taxon>
        <taxon>Fungi</taxon>
        <taxon>Dikarya</taxon>
        <taxon>Ascomycota</taxon>
        <taxon>Pezizomycotina</taxon>
        <taxon>Dothideomycetes</taxon>
        <taxon>Dothideomycetes incertae sedis</taxon>
        <taxon>Botryosphaeriales</taxon>
        <taxon>Phyllostictaceae</taxon>
        <taxon>Phyllosticta</taxon>
    </lineage>
</organism>
<proteinExistence type="predicted"/>
<keyword evidence="2" id="KW-0479">Metal-binding</keyword>
<accession>A0ABR1LSK3</accession>
<feature type="region of interest" description="Disordered" evidence="9">
    <location>
        <begin position="620"/>
        <end position="738"/>
    </location>
</feature>
<dbReference type="SMART" id="SM00355">
    <property type="entry name" value="ZnF_C2H2"/>
    <property type="match status" value="9"/>
</dbReference>
<name>A0ABR1LSK3_9PEZI</name>
<gene>
    <name evidence="11" type="ORF">J3D65DRAFT_676843</name>
</gene>
<feature type="compositionally biased region" description="Acidic residues" evidence="9">
    <location>
        <begin position="798"/>
        <end position="866"/>
    </location>
</feature>
<dbReference type="Gene3D" id="3.30.160.60">
    <property type="entry name" value="Classic Zinc Finger"/>
    <property type="match status" value="3"/>
</dbReference>
<feature type="compositionally biased region" description="Acidic residues" evidence="9">
    <location>
        <begin position="989"/>
        <end position="1001"/>
    </location>
</feature>
<evidence type="ECO:0000259" key="10">
    <source>
        <dbReference type="PROSITE" id="PS50157"/>
    </source>
</evidence>
<sequence>MTNNFDHLKRHMKGPCSRPNAAQEIAQLKLAAESNNNPSDAVTNMQSAFWRTTCRMCGYLAAHEKDLGYHFFDQHRPELWLFKCGGCGHGRSTVKKFLEHVQYNCGGDNTQSQEDGGLEDGRTGDGEAAHTEQVGSASTTQNQAGPRSLTPLAQPTNVRALPSQPPLSPTPPPSEELQREFLLTDLMLQEVKQQLVHSLKEDLGGVVESAIEKAFSPQQHEAQPTAAMKSTAHEVATAEQGGISGGGRKQALEAEARQLRIQLHEQATRLVEIEEQLQGGVEEDQEMEEDQDMLEQYGGEYQEDDSDASALTGAASNSLSSNLTSTHFQRTMSNVTDLENPMLCRLCSLQCTKHKDLKAHFEASHPHDKAYVCPECEGCSTMHHRELLRHLREGCRTRGATTTAEEARWRAEDEAQRLVEEAEIRRLEEEEEAMMAEQARAEKKARKRKLRAEVSKIMTQMNRLATRLVRAQEELKAEEAEESSSEDEDVDEMDWEEEGQQEDSDEEESEADDESLVGFDSQQVEQNASADYEQANSDDDESESSSDNDDLYKGFSSNCCTMASNTTDIQHPNRCRICGLDFTRRADLITHFEANHAGNQPFRCAACGADFGRFSTLRRHQRQNCPANRAPPAAGTQGEESSKDAQASEDARSSEDDPSSEVEVEDVNTDEDHDESEDMGEEDSSSGSEAALPSNSTSDSGSAPEAVHPPSHSPSGSSSASEAVRPPSNSTDTSTRHWRHTCRICGEDLQTQRSLQRHFRAEHGSDRVHRCQHCGSAMTHASSLVRHQRTCQGRTEASVEDEQEEHDASGDGDEEDQEEEDQEDEVYEGEEAAQEVEAEAEASAGEEEASQQEDEVEEQVEEAPEFDDPSYAAELLELMTDPHAPCCPNIGLPRSPLEPLSLFPFHRIKSKKLYNLSNGNATNHEHPKRCRICQQQFSSHPRLIEHHRAAHPEGKVYQCGGCSMSSDDYYTLQRHMRKSCKGGQNQGEENQDGDVEMEDAPGDGQVNNGQEEENQDPGQVQVQSGGAGGEEEEGGEGASALEHPEHFDDVEVVEASEREVLEMMATDHSAGQPKALEEPDWEQFG</sequence>
<feature type="region of interest" description="Disordered" evidence="9">
    <location>
        <begin position="301"/>
        <end position="323"/>
    </location>
</feature>
<feature type="domain" description="C2H2-type" evidence="10">
    <location>
        <begin position="928"/>
        <end position="956"/>
    </location>
</feature>
<dbReference type="PROSITE" id="PS50157">
    <property type="entry name" value="ZINC_FINGER_C2H2_2"/>
    <property type="match status" value="5"/>
</dbReference>
<keyword evidence="5" id="KW-0862">Zinc</keyword>
<feature type="compositionally biased region" description="Pro residues" evidence="9">
    <location>
        <begin position="163"/>
        <end position="174"/>
    </location>
</feature>
<dbReference type="RefSeq" id="XP_066654913.1">
    <property type="nucleotide sequence ID" value="XM_066803622.1"/>
</dbReference>
<evidence type="ECO:0000256" key="2">
    <source>
        <dbReference type="ARBA" id="ARBA00022723"/>
    </source>
</evidence>
<feature type="region of interest" description="Disordered" evidence="9">
    <location>
        <begin position="474"/>
        <end position="550"/>
    </location>
</feature>
<keyword evidence="12" id="KW-1185">Reference proteome</keyword>
<evidence type="ECO:0000256" key="4">
    <source>
        <dbReference type="ARBA" id="ARBA00022771"/>
    </source>
</evidence>
<reference evidence="11 12" key="1">
    <citation type="submission" date="2024-04" db="EMBL/GenBank/DDBJ databases">
        <title>Phyllosticta paracitricarpa is synonymous to the EU quarantine fungus P. citricarpa based on phylogenomic analyses.</title>
        <authorList>
            <consortium name="Lawrence Berkeley National Laboratory"/>
            <person name="Van ingen-buijs V.A."/>
            <person name="Van westerhoven A.C."/>
            <person name="Haridas S."/>
            <person name="Skiadas P."/>
            <person name="Martin F."/>
            <person name="Groenewald J.Z."/>
            <person name="Crous P.W."/>
            <person name="Seidl M.F."/>
        </authorList>
    </citation>
    <scope>NUCLEOTIDE SEQUENCE [LARGE SCALE GENOMIC DNA]</scope>
    <source>
        <strain evidence="11 12">CPC 17464</strain>
    </source>
</reference>
<feature type="region of interest" description="Disordered" evidence="9">
    <location>
        <begin position="106"/>
        <end position="176"/>
    </location>
</feature>
<evidence type="ECO:0000313" key="12">
    <source>
        <dbReference type="Proteomes" id="UP001360953"/>
    </source>
</evidence>
<dbReference type="Proteomes" id="UP001360953">
    <property type="component" value="Unassembled WGS sequence"/>
</dbReference>
<evidence type="ECO:0000256" key="1">
    <source>
        <dbReference type="ARBA" id="ARBA00004123"/>
    </source>
</evidence>
<keyword evidence="3" id="KW-0677">Repeat</keyword>
<evidence type="ECO:0000256" key="3">
    <source>
        <dbReference type="ARBA" id="ARBA00022737"/>
    </source>
</evidence>
<evidence type="ECO:0000256" key="9">
    <source>
        <dbReference type="SAM" id="MobiDB-lite"/>
    </source>
</evidence>
<protein>
    <recommendedName>
        <fullName evidence="10">C2H2-type domain-containing protein</fullName>
    </recommendedName>
</protein>
<feature type="domain" description="C2H2-type" evidence="10">
    <location>
        <begin position="769"/>
        <end position="796"/>
    </location>
</feature>
<feature type="compositionally biased region" description="Acidic residues" evidence="9">
    <location>
        <begin position="536"/>
        <end position="549"/>
    </location>
</feature>
<comment type="caution">
    <text evidence="11">The sequence shown here is derived from an EMBL/GenBank/DDBJ whole genome shotgun (WGS) entry which is preliminary data.</text>
</comment>
<evidence type="ECO:0000256" key="5">
    <source>
        <dbReference type="ARBA" id="ARBA00022833"/>
    </source>
</evidence>
<evidence type="ECO:0000256" key="7">
    <source>
        <dbReference type="PROSITE-ProRule" id="PRU00042"/>
    </source>
</evidence>
<dbReference type="InterPro" id="IPR013087">
    <property type="entry name" value="Znf_C2H2_type"/>
</dbReference>
<keyword evidence="4 7" id="KW-0863">Zinc-finger</keyword>
<feature type="compositionally biased region" description="Polar residues" evidence="9">
    <location>
        <begin position="520"/>
        <end position="529"/>
    </location>
</feature>
<dbReference type="PROSITE" id="PS00028">
    <property type="entry name" value="ZINC_FINGER_C2H2_1"/>
    <property type="match status" value="4"/>
</dbReference>
<dbReference type="InterPro" id="IPR036236">
    <property type="entry name" value="Znf_C2H2_sf"/>
</dbReference>
<feature type="region of interest" description="Disordered" evidence="9">
    <location>
        <begin position="978"/>
        <end position="1085"/>
    </location>
</feature>
<feature type="compositionally biased region" description="Basic and acidic residues" evidence="9">
    <location>
        <begin position="1042"/>
        <end position="1061"/>
    </location>
</feature>
<keyword evidence="8" id="KW-0175">Coiled coil</keyword>
<feature type="region of interest" description="Disordered" evidence="9">
    <location>
        <begin position="779"/>
        <end position="866"/>
    </location>
</feature>
<dbReference type="PANTHER" id="PTHR24406">
    <property type="entry name" value="TRANSCRIPTIONAL REPRESSOR CTCFL-RELATED"/>
    <property type="match status" value="1"/>
</dbReference>
<dbReference type="GeneID" id="92036528"/>
<keyword evidence="6" id="KW-0539">Nucleus</keyword>
<feature type="compositionally biased region" description="Low complexity" evidence="9">
    <location>
        <begin position="308"/>
        <end position="323"/>
    </location>
</feature>
<feature type="compositionally biased region" description="Acidic residues" evidence="9">
    <location>
        <begin position="479"/>
        <end position="515"/>
    </location>
</feature>
<dbReference type="EMBL" id="JBBPEH010000006">
    <property type="protein sequence ID" value="KAK7536762.1"/>
    <property type="molecule type" value="Genomic_DNA"/>
</dbReference>
<evidence type="ECO:0000313" key="11">
    <source>
        <dbReference type="EMBL" id="KAK7536762.1"/>
    </source>
</evidence>
<feature type="coiled-coil region" evidence="8">
    <location>
        <begin position="249"/>
        <end position="276"/>
    </location>
</feature>
<feature type="compositionally biased region" description="Acidic residues" evidence="9">
    <location>
        <begin position="656"/>
        <end position="684"/>
    </location>
</feature>
<dbReference type="SUPFAM" id="SSF57667">
    <property type="entry name" value="beta-beta-alpha zinc fingers"/>
    <property type="match status" value="3"/>
</dbReference>
<feature type="compositionally biased region" description="Low complexity" evidence="9">
    <location>
        <begin position="709"/>
        <end position="721"/>
    </location>
</feature>
<feature type="domain" description="C2H2-type" evidence="10">
    <location>
        <begin position="573"/>
        <end position="601"/>
    </location>
</feature>
<dbReference type="InterPro" id="IPR050888">
    <property type="entry name" value="ZnF_C2H2-type_TF"/>
</dbReference>
<comment type="subcellular location">
    <subcellularLocation>
        <location evidence="1">Nucleus</location>
    </subcellularLocation>
</comment>